<dbReference type="InterPro" id="IPR007627">
    <property type="entry name" value="RNA_pol_sigma70_r2"/>
</dbReference>
<comment type="caution">
    <text evidence="9">The sequence shown here is derived from an EMBL/GenBank/DDBJ whole genome shotgun (WGS) entry which is preliminary data.</text>
</comment>
<dbReference type="InterPro" id="IPR036388">
    <property type="entry name" value="WH-like_DNA-bd_sf"/>
</dbReference>
<comment type="similarity">
    <text evidence="1">Belongs to the sigma-70 factor family. ECF subfamily.</text>
</comment>
<dbReference type="Pfam" id="PF04542">
    <property type="entry name" value="Sigma70_r2"/>
    <property type="match status" value="1"/>
</dbReference>
<feature type="domain" description="RNA polymerase sigma-70 region 2" evidence="7">
    <location>
        <begin position="48"/>
        <end position="115"/>
    </location>
</feature>
<dbReference type="RefSeq" id="WP_007819451.1">
    <property type="nucleotide sequence ID" value="NZ_JAVRER010000014.1"/>
</dbReference>
<feature type="region of interest" description="Disordered" evidence="6">
    <location>
        <begin position="1"/>
        <end position="37"/>
    </location>
</feature>
<protein>
    <submittedName>
        <fullName evidence="9">Sigma-70 family RNA polymerase sigma factor</fullName>
    </submittedName>
</protein>
<evidence type="ECO:0000256" key="3">
    <source>
        <dbReference type="ARBA" id="ARBA00023082"/>
    </source>
</evidence>
<dbReference type="AlphaFoldDB" id="A0ABD5E4S7"/>
<evidence type="ECO:0000259" key="8">
    <source>
        <dbReference type="Pfam" id="PF04545"/>
    </source>
</evidence>
<proteinExistence type="inferred from homology"/>
<reference evidence="10" key="1">
    <citation type="submission" date="2023-07" db="EMBL/GenBank/DDBJ databases">
        <title>30 novel species of actinomycetes from the DSMZ collection.</title>
        <authorList>
            <person name="Nouioui I."/>
        </authorList>
    </citation>
    <scope>NUCLEOTIDE SEQUENCE [LARGE SCALE GENOMIC DNA]</scope>
    <source>
        <strain evidence="10">DSM 41982</strain>
    </source>
</reference>
<sequence>MTPPTTTMPAALAAIPRQRSPRRAGPGDADRERPREVTGERELAELQRAHGHALFALLLRLCDGDRQRAEDLVQETFVRAWQHPEALRRADYASVRPWLFTVGRRLAIDARRARRARPAEVGEVLLAHAPPCADHADRSAAALDVREALRGLSPEHRDVLVEVYFRGASVAEAATALGIPAGTVKSRAYYALRSLRNVLPGYTPAAH</sequence>
<keyword evidence="2" id="KW-0805">Transcription regulation</keyword>
<feature type="compositionally biased region" description="Basic and acidic residues" evidence="6">
    <location>
        <begin position="28"/>
        <end position="37"/>
    </location>
</feature>
<dbReference type="InterPro" id="IPR013324">
    <property type="entry name" value="RNA_pol_sigma_r3/r4-like"/>
</dbReference>
<organism evidence="9 10">
    <name type="scientific">Streptomyces evansiae</name>
    <dbReference type="NCBI Taxonomy" id="3075535"/>
    <lineage>
        <taxon>Bacteria</taxon>
        <taxon>Bacillati</taxon>
        <taxon>Actinomycetota</taxon>
        <taxon>Actinomycetes</taxon>
        <taxon>Kitasatosporales</taxon>
        <taxon>Streptomycetaceae</taxon>
        <taxon>Streptomyces</taxon>
    </lineage>
</organism>
<dbReference type="Pfam" id="PF04545">
    <property type="entry name" value="Sigma70_r4"/>
    <property type="match status" value="1"/>
</dbReference>
<dbReference type="Gene3D" id="1.10.10.10">
    <property type="entry name" value="Winged helix-like DNA-binding domain superfamily/Winged helix DNA-binding domain"/>
    <property type="match status" value="1"/>
</dbReference>
<dbReference type="CDD" id="cd06171">
    <property type="entry name" value="Sigma70_r4"/>
    <property type="match status" value="1"/>
</dbReference>
<dbReference type="InterPro" id="IPR013325">
    <property type="entry name" value="RNA_pol_sigma_r2"/>
</dbReference>
<dbReference type="GO" id="GO:0016987">
    <property type="term" value="F:sigma factor activity"/>
    <property type="evidence" value="ECO:0007669"/>
    <property type="project" value="UniProtKB-KW"/>
</dbReference>
<keyword evidence="3" id="KW-0731">Sigma factor</keyword>
<dbReference type="NCBIfam" id="NF007227">
    <property type="entry name" value="PRK09645.1"/>
    <property type="match status" value="1"/>
</dbReference>
<evidence type="ECO:0000259" key="7">
    <source>
        <dbReference type="Pfam" id="PF04542"/>
    </source>
</evidence>
<evidence type="ECO:0000256" key="5">
    <source>
        <dbReference type="ARBA" id="ARBA00023163"/>
    </source>
</evidence>
<dbReference type="SUPFAM" id="SSF88659">
    <property type="entry name" value="Sigma3 and sigma4 domains of RNA polymerase sigma factors"/>
    <property type="match status" value="1"/>
</dbReference>
<evidence type="ECO:0000256" key="2">
    <source>
        <dbReference type="ARBA" id="ARBA00023015"/>
    </source>
</evidence>
<dbReference type="PANTHER" id="PTHR43133:SF52">
    <property type="entry name" value="ECF RNA POLYMERASE SIGMA FACTOR SIGL"/>
    <property type="match status" value="1"/>
</dbReference>
<dbReference type="NCBIfam" id="TIGR02937">
    <property type="entry name" value="sigma70-ECF"/>
    <property type="match status" value="1"/>
</dbReference>
<dbReference type="InterPro" id="IPR014284">
    <property type="entry name" value="RNA_pol_sigma-70_dom"/>
</dbReference>
<accession>A0ABD5E4S7</accession>
<evidence type="ECO:0000313" key="9">
    <source>
        <dbReference type="EMBL" id="MDT0416232.1"/>
    </source>
</evidence>
<dbReference type="InterPro" id="IPR007630">
    <property type="entry name" value="RNA_pol_sigma70_r4"/>
</dbReference>
<dbReference type="PANTHER" id="PTHR43133">
    <property type="entry name" value="RNA POLYMERASE ECF-TYPE SIGMA FACTO"/>
    <property type="match status" value="1"/>
</dbReference>
<dbReference type="InterPro" id="IPR039425">
    <property type="entry name" value="RNA_pol_sigma-70-like"/>
</dbReference>
<gene>
    <name evidence="9" type="ORF">RM574_12090</name>
</gene>
<dbReference type="Gene3D" id="1.10.1740.10">
    <property type="match status" value="1"/>
</dbReference>
<feature type="domain" description="RNA polymerase sigma-70 region 4" evidence="8">
    <location>
        <begin position="148"/>
        <end position="197"/>
    </location>
</feature>
<evidence type="ECO:0000313" key="10">
    <source>
        <dbReference type="Proteomes" id="UP001183607"/>
    </source>
</evidence>
<dbReference type="GO" id="GO:0003677">
    <property type="term" value="F:DNA binding"/>
    <property type="evidence" value="ECO:0007669"/>
    <property type="project" value="UniProtKB-KW"/>
</dbReference>
<dbReference type="EMBL" id="JAVRER010000014">
    <property type="protein sequence ID" value="MDT0416232.1"/>
    <property type="molecule type" value="Genomic_DNA"/>
</dbReference>
<dbReference type="SUPFAM" id="SSF88946">
    <property type="entry name" value="Sigma2 domain of RNA polymerase sigma factors"/>
    <property type="match status" value="1"/>
</dbReference>
<dbReference type="Proteomes" id="UP001183607">
    <property type="component" value="Unassembled WGS sequence"/>
</dbReference>
<evidence type="ECO:0000256" key="4">
    <source>
        <dbReference type="ARBA" id="ARBA00023125"/>
    </source>
</evidence>
<evidence type="ECO:0000256" key="1">
    <source>
        <dbReference type="ARBA" id="ARBA00010641"/>
    </source>
</evidence>
<evidence type="ECO:0000256" key="6">
    <source>
        <dbReference type="SAM" id="MobiDB-lite"/>
    </source>
</evidence>
<keyword evidence="4" id="KW-0238">DNA-binding</keyword>
<feature type="compositionally biased region" description="Low complexity" evidence="6">
    <location>
        <begin position="1"/>
        <end position="16"/>
    </location>
</feature>
<name>A0ABD5E4S7_9ACTN</name>
<keyword evidence="5" id="KW-0804">Transcription</keyword>